<comment type="caution">
    <text evidence="6">Lacks conserved residue(s) required for the propagation of feature annotation.</text>
</comment>
<evidence type="ECO:0000313" key="8">
    <source>
        <dbReference type="EMBL" id="GGM36754.1"/>
    </source>
</evidence>
<feature type="binding site" evidence="6">
    <location>
        <begin position="260"/>
        <end position="262"/>
    </location>
    <ligand>
        <name>ATP</name>
        <dbReference type="ChEBI" id="CHEBI:30616"/>
    </ligand>
</feature>
<comment type="subcellular location">
    <subcellularLocation>
        <location evidence="6">Cytoplasm</location>
    </subcellularLocation>
</comment>
<dbReference type="SUPFAM" id="SSF53067">
    <property type="entry name" value="Actin-like ATPase domain"/>
    <property type="match status" value="2"/>
</dbReference>
<dbReference type="Pfam" id="PF00871">
    <property type="entry name" value="Acetate_kinase"/>
    <property type="match status" value="1"/>
</dbReference>
<dbReference type="InterPro" id="IPR043129">
    <property type="entry name" value="ATPase_NBD"/>
</dbReference>
<dbReference type="PROSITE" id="PS01076">
    <property type="entry name" value="ACETATE_KINASE_2"/>
    <property type="match status" value="1"/>
</dbReference>
<feature type="binding site" evidence="6">
    <location>
        <position position="67"/>
    </location>
    <ligand>
        <name>substrate</name>
    </ligand>
</feature>
<organism evidence="8 9">
    <name type="scientific">Longimycelium tulufanense</name>
    <dbReference type="NCBI Taxonomy" id="907463"/>
    <lineage>
        <taxon>Bacteria</taxon>
        <taxon>Bacillati</taxon>
        <taxon>Actinomycetota</taxon>
        <taxon>Actinomycetes</taxon>
        <taxon>Pseudonocardiales</taxon>
        <taxon>Pseudonocardiaceae</taxon>
        <taxon>Longimycelium</taxon>
    </lineage>
</organism>
<evidence type="ECO:0000256" key="5">
    <source>
        <dbReference type="ARBA" id="ARBA00022840"/>
    </source>
</evidence>
<dbReference type="PANTHER" id="PTHR21060">
    <property type="entry name" value="ACETATE KINASE"/>
    <property type="match status" value="1"/>
</dbReference>
<dbReference type="HAMAP" id="MF_00020">
    <property type="entry name" value="Acetate_kinase"/>
    <property type="match status" value="1"/>
</dbReference>
<keyword evidence="4 6" id="KW-0418">Kinase</keyword>
<comment type="similarity">
    <text evidence="1 6 7">Belongs to the acetokinase family.</text>
</comment>
<evidence type="ECO:0000256" key="2">
    <source>
        <dbReference type="ARBA" id="ARBA00022679"/>
    </source>
</evidence>
<evidence type="ECO:0000256" key="4">
    <source>
        <dbReference type="ARBA" id="ARBA00022777"/>
    </source>
</evidence>
<dbReference type="GO" id="GO:0008776">
    <property type="term" value="F:acetate kinase activity"/>
    <property type="evidence" value="ECO:0007669"/>
    <property type="project" value="UniProtKB-UniRule"/>
</dbReference>
<reference evidence="8" key="1">
    <citation type="journal article" date="2014" name="Int. J. Syst. Evol. Microbiol.">
        <title>Complete genome sequence of Corynebacterium casei LMG S-19264T (=DSM 44701T), isolated from a smear-ripened cheese.</title>
        <authorList>
            <consortium name="US DOE Joint Genome Institute (JGI-PGF)"/>
            <person name="Walter F."/>
            <person name="Albersmeier A."/>
            <person name="Kalinowski J."/>
            <person name="Ruckert C."/>
        </authorList>
    </citation>
    <scope>NUCLEOTIDE SEQUENCE</scope>
    <source>
        <strain evidence="8">CGMCC 4.5737</strain>
    </source>
</reference>
<dbReference type="PANTHER" id="PTHR21060:SF3">
    <property type="entry name" value="BUTYRATE KINASE 2-RELATED"/>
    <property type="match status" value="1"/>
</dbReference>
<protein>
    <recommendedName>
        <fullName evidence="6">Acetate kinase</fullName>
        <ecNumber evidence="6">2.7.2.1</ecNumber>
    </recommendedName>
    <alternativeName>
        <fullName evidence="6">Acetokinase</fullName>
    </alternativeName>
</protein>
<feature type="binding site" evidence="6">
    <location>
        <begin position="184"/>
        <end position="188"/>
    </location>
    <ligand>
        <name>ATP</name>
        <dbReference type="ChEBI" id="CHEBI:30616"/>
    </ligand>
</feature>
<dbReference type="GO" id="GO:0000287">
    <property type="term" value="F:magnesium ion binding"/>
    <property type="evidence" value="ECO:0007669"/>
    <property type="project" value="UniProtKB-UniRule"/>
</dbReference>
<dbReference type="PIRSF" id="PIRSF000722">
    <property type="entry name" value="Acetate_prop_kin"/>
    <property type="match status" value="1"/>
</dbReference>
<dbReference type="GO" id="GO:0006083">
    <property type="term" value="P:acetate metabolic process"/>
    <property type="evidence" value="ECO:0007669"/>
    <property type="project" value="TreeGrafter"/>
</dbReference>
<dbReference type="Proteomes" id="UP000637578">
    <property type="component" value="Unassembled WGS sequence"/>
</dbReference>
<dbReference type="InterPro" id="IPR023865">
    <property type="entry name" value="Aliphatic_acid_kinase_CS"/>
</dbReference>
<feature type="site" description="Transition state stabilizer" evidence="6">
    <location>
        <position position="217"/>
    </location>
</feature>
<dbReference type="UniPathway" id="UPA00340">
    <property type="reaction ID" value="UER00458"/>
</dbReference>
<accession>A0A8J3CBW6</accession>
<comment type="catalytic activity">
    <reaction evidence="6">
        <text>acetate + ATP = acetyl phosphate + ADP</text>
        <dbReference type="Rhea" id="RHEA:11352"/>
        <dbReference type="ChEBI" id="CHEBI:22191"/>
        <dbReference type="ChEBI" id="CHEBI:30089"/>
        <dbReference type="ChEBI" id="CHEBI:30616"/>
        <dbReference type="ChEBI" id="CHEBI:456216"/>
        <dbReference type="EC" id="2.7.2.1"/>
    </reaction>
</comment>
<comment type="caution">
    <text evidence="8">The sequence shown here is derived from an EMBL/GenBank/DDBJ whole genome shotgun (WGS) entry which is preliminary data.</text>
</comment>
<gene>
    <name evidence="6 8" type="primary">ackA</name>
    <name evidence="8" type="ORF">GCM10012275_04890</name>
</gene>
<name>A0A8J3CBW6_9PSEU</name>
<feature type="binding site" evidence="6">
    <location>
        <position position="359"/>
    </location>
    <ligand>
        <name>Mg(2+)</name>
        <dbReference type="ChEBI" id="CHEBI:18420"/>
    </ligand>
</feature>
<dbReference type="EMBL" id="BMMK01000002">
    <property type="protein sequence ID" value="GGM36754.1"/>
    <property type="molecule type" value="Genomic_DNA"/>
</dbReference>
<dbReference type="GO" id="GO:0005524">
    <property type="term" value="F:ATP binding"/>
    <property type="evidence" value="ECO:0007669"/>
    <property type="project" value="UniProtKB-KW"/>
</dbReference>
<keyword evidence="6" id="KW-0460">Magnesium</keyword>
<dbReference type="GO" id="GO:0005737">
    <property type="term" value="C:cytoplasm"/>
    <property type="evidence" value="ECO:0007669"/>
    <property type="project" value="UniProtKB-SubCell"/>
</dbReference>
<dbReference type="RefSeq" id="WP_189053413.1">
    <property type="nucleotide sequence ID" value="NZ_BMMK01000002.1"/>
</dbReference>
<sequence length="384" mass="41067">MNDVDVILTVNAGSSSLRLHLVRADDTDQVVAEHVLERLPGRSEAIKALTTLVRCSGIVTVKAVGHRLVHGGPWLRRATIVDHHALTAAHAAASLAPIHVPPALHLIDAAQELLPYVPQVLCPDTAFHAGLPEVAYTYALPLTWRVNYGVRRYGFHGLSYAWATRRAAALLDRPVERLHLLLAHLGGGCSVCAVRGGRSVDTSMGFTPLEGVVMTKRSGSIDPGMLMWLLERSELNVADVREALYHRSGLLALSAGRSSDTRELVRAAREGDSAASLALAVFARSVRGALASAATSLDRVDALVFTGEIGWDQPEVREDVCAGLGVLGIRGGLRGNRSDDGPVSPPGVPIPVLVVRSREELQIAHDTWSALRSEAENSMAGRPL</sequence>
<comment type="cofactor">
    <cofactor evidence="6">
        <name>Mg(2+)</name>
        <dbReference type="ChEBI" id="CHEBI:18420"/>
    </cofactor>
    <cofactor evidence="6">
        <name>Mn(2+)</name>
        <dbReference type="ChEBI" id="CHEBI:29035"/>
    </cofactor>
    <text evidence="6">Mg(2+). Can also accept Mn(2+).</text>
</comment>
<dbReference type="NCBIfam" id="TIGR00016">
    <property type="entry name" value="ackA"/>
    <property type="match status" value="1"/>
</dbReference>
<keyword evidence="2 6" id="KW-0808">Transferase</keyword>
<dbReference type="EC" id="2.7.2.1" evidence="6"/>
<evidence type="ECO:0000256" key="3">
    <source>
        <dbReference type="ARBA" id="ARBA00022741"/>
    </source>
</evidence>
<proteinExistence type="inferred from homology"/>
<feature type="site" description="Transition state stabilizer" evidence="6">
    <location>
        <position position="156"/>
    </location>
</feature>
<keyword evidence="6" id="KW-0963">Cytoplasm</keyword>
<feature type="active site" description="Proton donor/acceptor" evidence="6">
    <location>
        <position position="124"/>
    </location>
</feature>
<evidence type="ECO:0000256" key="6">
    <source>
        <dbReference type="HAMAP-Rule" id="MF_00020"/>
    </source>
</evidence>
<evidence type="ECO:0000256" key="1">
    <source>
        <dbReference type="ARBA" id="ARBA00008748"/>
    </source>
</evidence>
<keyword evidence="6" id="KW-0479">Metal-binding</keyword>
<comment type="pathway">
    <text evidence="6">Metabolic intermediate biosynthesis; acetyl-CoA biosynthesis; acetyl-CoA from acetate: step 1/2.</text>
</comment>
<dbReference type="AlphaFoldDB" id="A0A8J3CBW6"/>
<comment type="subunit">
    <text evidence="6">Homodimer.</text>
</comment>
<evidence type="ECO:0000313" key="9">
    <source>
        <dbReference type="Proteomes" id="UP000637578"/>
    </source>
</evidence>
<keyword evidence="9" id="KW-1185">Reference proteome</keyword>
<dbReference type="InterPro" id="IPR004372">
    <property type="entry name" value="Ac/propionate_kinase"/>
</dbReference>
<dbReference type="PRINTS" id="PR00471">
    <property type="entry name" value="ACETATEKNASE"/>
</dbReference>
<evidence type="ECO:0000256" key="7">
    <source>
        <dbReference type="RuleBase" id="RU003835"/>
    </source>
</evidence>
<dbReference type="GO" id="GO:0006085">
    <property type="term" value="P:acetyl-CoA biosynthetic process"/>
    <property type="evidence" value="ECO:0007669"/>
    <property type="project" value="UniProtKB-UniRule"/>
</dbReference>
<comment type="function">
    <text evidence="6">Catalyzes the formation of acetyl phosphate from acetate and ATP. Can also catalyze the reverse reaction.</text>
</comment>
<keyword evidence="5 6" id="KW-0067">ATP-binding</keyword>
<dbReference type="InterPro" id="IPR000890">
    <property type="entry name" value="Aliphatic_acid_kin_short-chain"/>
</dbReference>
<dbReference type="Gene3D" id="3.30.420.40">
    <property type="match status" value="2"/>
</dbReference>
<keyword evidence="3 6" id="KW-0547">Nucleotide-binding</keyword>
<feature type="binding site" evidence="6">
    <location>
        <position position="11"/>
    </location>
    <ligand>
        <name>Mg(2+)</name>
        <dbReference type="ChEBI" id="CHEBI:18420"/>
    </ligand>
</feature>
<reference evidence="8" key="2">
    <citation type="submission" date="2020-09" db="EMBL/GenBank/DDBJ databases">
        <authorList>
            <person name="Sun Q."/>
            <person name="Zhou Y."/>
        </authorList>
    </citation>
    <scope>NUCLEOTIDE SEQUENCE</scope>
    <source>
        <strain evidence="8">CGMCC 4.5737</strain>
    </source>
</reference>